<dbReference type="STRING" id="28152.CH54_3186"/>
<sequence length="127" mass="13744">MMDKVGAITMPNMQLRMIAEMQQMAAMAGNRIEFHAVLPEPAGSSLFAERKEMSTPSFSRVFKGAINSVDNLQHVASNKQTAMDMGISDDLTGTMLASQKASVAFSAMVQVRNKLTSALDEVMNTAL</sequence>
<evidence type="ECO:0000256" key="2">
    <source>
        <dbReference type="ARBA" id="ARBA00009272"/>
    </source>
</evidence>
<keyword evidence="6" id="KW-0282">Flagellum</keyword>
<evidence type="ECO:0000256" key="3">
    <source>
        <dbReference type="ARBA" id="ARBA00018024"/>
    </source>
</evidence>
<dbReference type="PANTHER" id="PTHR34653:SF1">
    <property type="entry name" value="FLAGELLAR HOOK-BASAL BODY COMPLEX PROTEIN FLIE"/>
    <property type="match status" value="1"/>
</dbReference>
<keyword evidence="6" id="KW-0969">Cilium</keyword>
<organism evidence="6 7">
    <name type="scientific">Yersinia aleksiciae</name>
    <dbReference type="NCBI Taxonomy" id="263819"/>
    <lineage>
        <taxon>Bacteria</taxon>
        <taxon>Pseudomonadati</taxon>
        <taxon>Pseudomonadota</taxon>
        <taxon>Gammaproteobacteria</taxon>
        <taxon>Enterobacterales</taxon>
        <taxon>Yersiniaceae</taxon>
        <taxon>Yersinia</taxon>
    </lineage>
</organism>
<dbReference type="InterPro" id="IPR001624">
    <property type="entry name" value="FliE"/>
</dbReference>
<evidence type="ECO:0000313" key="7">
    <source>
        <dbReference type="Proteomes" id="UP000040088"/>
    </source>
</evidence>
<comment type="subcellular location">
    <subcellularLocation>
        <location evidence="1 5">Bacterial flagellum basal body</location>
    </subcellularLocation>
</comment>
<evidence type="ECO:0000256" key="1">
    <source>
        <dbReference type="ARBA" id="ARBA00004117"/>
    </source>
</evidence>
<comment type="similarity">
    <text evidence="2 5">Belongs to the FliE family.</text>
</comment>
<evidence type="ECO:0000313" key="6">
    <source>
        <dbReference type="EMBL" id="CNL21290.1"/>
    </source>
</evidence>
<name>A0A0T9U6V0_YERAE</name>
<evidence type="ECO:0000256" key="5">
    <source>
        <dbReference type="HAMAP-Rule" id="MF_00724"/>
    </source>
</evidence>
<evidence type="ECO:0000256" key="4">
    <source>
        <dbReference type="ARBA" id="ARBA00023143"/>
    </source>
</evidence>
<reference evidence="7" key="1">
    <citation type="submission" date="2015-03" db="EMBL/GenBank/DDBJ databases">
        <authorList>
            <consortium name="Pathogen Informatics"/>
        </authorList>
    </citation>
    <scope>NUCLEOTIDE SEQUENCE [LARGE SCALE GENOMIC DNA]</scope>
    <source>
        <strain evidence="7">IP27925</strain>
    </source>
</reference>
<dbReference type="GO" id="GO:0003774">
    <property type="term" value="F:cytoskeletal motor activity"/>
    <property type="evidence" value="ECO:0007669"/>
    <property type="project" value="InterPro"/>
</dbReference>
<protein>
    <recommendedName>
        <fullName evidence="3 5">Flagellar hook-basal body complex protein FliE</fullName>
    </recommendedName>
</protein>
<gene>
    <name evidence="5" type="primary">fliE</name>
    <name evidence="6" type="ORF">ERS008460_02215</name>
</gene>
<dbReference type="GO" id="GO:0071973">
    <property type="term" value="P:bacterial-type flagellum-dependent cell motility"/>
    <property type="evidence" value="ECO:0007669"/>
    <property type="project" value="InterPro"/>
</dbReference>
<dbReference type="GO" id="GO:0005198">
    <property type="term" value="F:structural molecule activity"/>
    <property type="evidence" value="ECO:0007669"/>
    <property type="project" value="UniProtKB-UniRule"/>
</dbReference>
<dbReference type="Pfam" id="PF02049">
    <property type="entry name" value="FliE"/>
    <property type="match status" value="1"/>
</dbReference>
<dbReference type="AlphaFoldDB" id="A0A0T9U6V0"/>
<dbReference type="HAMAP" id="MF_00724">
    <property type="entry name" value="FliE"/>
    <property type="match status" value="1"/>
</dbReference>
<keyword evidence="4 5" id="KW-0975">Bacterial flagellum</keyword>
<keyword evidence="6" id="KW-0966">Cell projection</keyword>
<proteinExistence type="inferred from homology"/>
<dbReference type="Proteomes" id="UP000040088">
    <property type="component" value="Unassembled WGS sequence"/>
</dbReference>
<dbReference type="GO" id="GO:0009425">
    <property type="term" value="C:bacterial-type flagellum basal body"/>
    <property type="evidence" value="ECO:0007669"/>
    <property type="project" value="UniProtKB-SubCell"/>
</dbReference>
<dbReference type="EMBL" id="CQEM01000009">
    <property type="protein sequence ID" value="CNL21290.1"/>
    <property type="molecule type" value="Genomic_DNA"/>
</dbReference>
<dbReference type="PANTHER" id="PTHR34653">
    <property type="match status" value="1"/>
</dbReference>
<dbReference type="PRINTS" id="PR01006">
    <property type="entry name" value="FLGHOOKFLIE"/>
</dbReference>
<accession>A0A0T9U6V0</accession>
<dbReference type="NCBIfam" id="TIGR00205">
    <property type="entry name" value="fliE"/>
    <property type="match status" value="1"/>
</dbReference>